<proteinExistence type="predicted"/>
<reference evidence="2" key="1">
    <citation type="submission" date="2024-02" db="UniProtKB">
        <authorList>
            <consortium name="WormBaseParasite"/>
        </authorList>
    </citation>
    <scope>IDENTIFICATION</scope>
</reference>
<dbReference type="AlphaFoldDB" id="A0AAF3ELX6"/>
<name>A0AAF3ELX6_9BILA</name>
<accession>A0AAF3ELX6</accession>
<dbReference type="WBParaSite" id="MBELARI_LOCUS15038">
    <property type="protein sequence ID" value="MBELARI_LOCUS15038"/>
    <property type="gene ID" value="MBELARI_LOCUS15038"/>
</dbReference>
<protein>
    <submittedName>
        <fullName evidence="2">Uncharacterized protein</fullName>
    </submittedName>
</protein>
<keyword evidence="1" id="KW-1185">Reference proteome</keyword>
<sequence length="86" mass="9760">MKYDLLDYNKVKNEFLDGLAQQDFLDKPFVKVGEPLDIEQFLGFPAKVNKCSGSNHRSCQSSQLKLNETAILVELARQLTLVFVVL</sequence>
<evidence type="ECO:0000313" key="1">
    <source>
        <dbReference type="Proteomes" id="UP000887575"/>
    </source>
</evidence>
<dbReference type="Proteomes" id="UP000887575">
    <property type="component" value="Unassembled WGS sequence"/>
</dbReference>
<evidence type="ECO:0000313" key="2">
    <source>
        <dbReference type="WBParaSite" id="MBELARI_LOCUS15038"/>
    </source>
</evidence>
<organism evidence="1 2">
    <name type="scientific">Mesorhabditis belari</name>
    <dbReference type="NCBI Taxonomy" id="2138241"/>
    <lineage>
        <taxon>Eukaryota</taxon>
        <taxon>Metazoa</taxon>
        <taxon>Ecdysozoa</taxon>
        <taxon>Nematoda</taxon>
        <taxon>Chromadorea</taxon>
        <taxon>Rhabditida</taxon>
        <taxon>Rhabditina</taxon>
        <taxon>Rhabditomorpha</taxon>
        <taxon>Rhabditoidea</taxon>
        <taxon>Rhabditidae</taxon>
        <taxon>Mesorhabditinae</taxon>
        <taxon>Mesorhabditis</taxon>
    </lineage>
</organism>